<dbReference type="Proteomes" id="UP001209854">
    <property type="component" value="Unassembled WGS sequence"/>
</dbReference>
<comment type="caution">
    <text evidence="6">The sequence shown here is derived from an EMBL/GenBank/DDBJ whole genome shotgun (WGS) entry which is preliminary data.</text>
</comment>
<dbReference type="NCBIfam" id="NF008453">
    <property type="entry name" value="PRK11308.1"/>
    <property type="match status" value="2"/>
</dbReference>
<dbReference type="Pfam" id="PF08352">
    <property type="entry name" value="oligo_HPY"/>
    <property type="match status" value="2"/>
</dbReference>
<dbReference type="SUPFAM" id="SSF52540">
    <property type="entry name" value="P-loop containing nucleoside triphosphate hydrolases"/>
    <property type="match status" value="2"/>
</dbReference>
<organism evidence="6 7">
    <name type="scientific">Endozoicomonas gorgoniicola</name>
    <dbReference type="NCBI Taxonomy" id="1234144"/>
    <lineage>
        <taxon>Bacteria</taxon>
        <taxon>Pseudomonadati</taxon>
        <taxon>Pseudomonadota</taxon>
        <taxon>Gammaproteobacteria</taxon>
        <taxon>Oceanospirillales</taxon>
        <taxon>Endozoicomonadaceae</taxon>
        <taxon>Endozoicomonas</taxon>
    </lineage>
</organism>
<keyword evidence="2" id="KW-0813">Transport</keyword>
<dbReference type="InterPro" id="IPR003439">
    <property type="entry name" value="ABC_transporter-like_ATP-bd"/>
</dbReference>
<dbReference type="InterPro" id="IPR017871">
    <property type="entry name" value="ABC_transporter-like_CS"/>
</dbReference>
<keyword evidence="3" id="KW-0547">Nucleotide-binding</keyword>
<feature type="domain" description="ABC transporter" evidence="5">
    <location>
        <begin position="303"/>
        <end position="554"/>
    </location>
</feature>
<evidence type="ECO:0000256" key="1">
    <source>
        <dbReference type="ARBA" id="ARBA00005417"/>
    </source>
</evidence>
<dbReference type="RefSeq" id="WP_262566602.1">
    <property type="nucleotide sequence ID" value="NZ_JAPFCC010000001.1"/>
</dbReference>
<accession>A0ABT3MQA5</accession>
<name>A0ABT3MQA5_9GAMM</name>
<keyword evidence="4 6" id="KW-0067">ATP-binding</keyword>
<comment type="similarity">
    <text evidence="1">Belongs to the ABC transporter superfamily.</text>
</comment>
<sequence>MSLLEVKDLRIEFPSRHGVAVAVKDVSFTVSRGEILGLVGESGAGKSTIGNGIIDLLSPPGHVASGQVILAGETISGYTGESIRQVRGSRIGFIFQDPMTSLNPLLTIETQLVETIRTNLQLDEPAAARKALAMLQAVGIPEPEIRIKQYPHQFSGGMRQRVVIAIALSCDPELIIADEPTTALDVSVQDQILQLIRQLCKERDVGCILVTHDMGVIANTTDRVAVMYRGEVVEIGTTGQILHDPVHDYTKSLISAVPRADIKLHRFPRVEYIEKVQTTAIDVKNHWLGQQETFGELHDGHLLEVQNVHLKFETQSAFLKKNRKYVQASDNVSFSVQEGETFGLVGESGSGKSTIARVIAGLYTPDSGEIVYAGRDISRLDDRSRRPIRRQIQMVFQNPYSSLNGRMKVNDIIAEPIRFHGLADSESQIRQIIADLLDHVGLGSQAGVKYPHEFSGGQRQRISIARALATRPRLLICDEPTSALDVSVQAQILNLLKDLQDELNLTMLFISHDLPVIRQMCDRVAVMKQGAIVEIADTEQLFTQPAHPYSRSLIELMPQMHQFSREGLDVEGQAERKSPLRQQNAGFALV</sequence>
<dbReference type="NCBIfam" id="NF007739">
    <property type="entry name" value="PRK10419.1"/>
    <property type="match status" value="2"/>
</dbReference>
<dbReference type="Gene3D" id="3.40.50.300">
    <property type="entry name" value="P-loop containing nucleotide triphosphate hydrolases"/>
    <property type="match status" value="2"/>
</dbReference>
<evidence type="ECO:0000259" key="5">
    <source>
        <dbReference type="PROSITE" id="PS50893"/>
    </source>
</evidence>
<gene>
    <name evidence="6" type="ORF">NX722_02630</name>
</gene>
<dbReference type="InterPro" id="IPR003593">
    <property type="entry name" value="AAA+_ATPase"/>
</dbReference>
<dbReference type="Pfam" id="PF00005">
    <property type="entry name" value="ABC_tran"/>
    <property type="match status" value="2"/>
</dbReference>
<reference evidence="6 7" key="1">
    <citation type="submission" date="2022-10" db="EMBL/GenBank/DDBJ databases">
        <title>High-quality genome sequences of two octocoral-associated bacteria, Endozoicomonas euniceicola EF212 and Endozoicomonas gorgoniicola PS125.</title>
        <authorList>
            <person name="Chiou Y.-J."/>
            <person name="Chen Y.-H."/>
        </authorList>
    </citation>
    <scope>NUCLEOTIDE SEQUENCE [LARGE SCALE GENOMIC DNA]</scope>
    <source>
        <strain evidence="6 7">PS125</strain>
    </source>
</reference>
<evidence type="ECO:0000256" key="3">
    <source>
        <dbReference type="ARBA" id="ARBA00022741"/>
    </source>
</evidence>
<proteinExistence type="inferred from homology"/>
<evidence type="ECO:0000256" key="2">
    <source>
        <dbReference type="ARBA" id="ARBA00022448"/>
    </source>
</evidence>
<dbReference type="PROSITE" id="PS50893">
    <property type="entry name" value="ABC_TRANSPORTER_2"/>
    <property type="match status" value="2"/>
</dbReference>
<protein>
    <submittedName>
        <fullName evidence="6">ABC transporter ATP-binding protein</fullName>
    </submittedName>
</protein>
<keyword evidence="7" id="KW-1185">Reference proteome</keyword>
<dbReference type="EMBL" id="JAPFCC010000001">
    <property type="protein sequence ID" value="MCW7551557.1"/>
    <property type="molecule type" value="Genomic_DNA"/>
</dbReference>
<dbReference type="InterPro" id="IPR027417">
    <property type="entry name" value="P-loop_NTPase"/>
</dbReference>
<feature type="domain" description="ABC transporter" evidence="5">
    <location>
        <begin position="4"/>
        <end position="254"/>
    </location>
</feature>
<evidence type="ECO:0000313" key="6">
    <source>
        <dbReference type="EMBL" id="MCW7551557.1"/>
    </source>
</evidence>
<dbReference type="PROSITE" id="PS00211">
    <property type="entry name" value="ABC_TRANSPORTER_1"/>
    <property type="match status" value="2"/>
</dbReference>
<dbReference type="PANTHER" id="PTHR43776:SF7">
    <property type="entry name" value="D,D-DIPEPTIDE TRANSPORT ATP-BINDING PROTEIN DDPF-RELATED"/>
    <property type="match status" value="1"/>
</dbReference>
<dbReference type="InterPro" id="IPR050319">
    <property type="entry name" value="ABC_transp_ATP-bind"/>
</dbReference>
<dbReference type="InterPro" id="IPR013563">
    <property type="entry name" value="Oligopep_ABC_C"/>
</dbReference>
<evidence type="ECO:0000313" key="7">
    <source>
        <dbReference type="Proteomes" id="UP001209854"/>
    </source>
</evidence>
<dbReference type="GO" id="GO:0005524">
    <property type="term" value="F:ATP binding"/>
    <property type="evidence" value="ECO:0007669"/>
    <property type="project" value="UniProtKB-KW"/>
</dbReference>
<dbReference type="CDD" id="cd03257">
    <property type="entry name" value="ABC_NikE_OppD_transporters"/>
    <property type="match status" value="2"/>
</dbReference>
<dbReference type="PANTHER" id="PTHR43776">
    <property type="entry name" value="TRANSPORT ATP-BINDING PROTEIN"/>
    <property type="match status" value="1"/>
</dbReference>
<evidence type="ECO:0000256" key="4">
    <source>
        <dbReference type="ARBA" id="ARBA00022840"/>
    </source>
</evidence>
<dbReference type="SMART" id="SM00382">
    <property type="entry name" value="AAA"/>
    <property type="match status" value="2"/>
</dbReference>